<dbReference type="GO" id="GO:0005777">
    <property type="term" value="C:peroxisome"/>
    <property type="evidence" value="ECO:0007669"/>
    <property type="project" value="UniProtKB-SubCell"/>
</dbReference>
<dbReference type="PROSITE" id="PS00455">
    <property type="entry name" value="AMP_BINDING"/>
    <property type="match status" value="1"/>
</dbReference>
<dbReference type="PANTHER" id="PTHR24096:SF391">
    <property type="entry name" value="LONG-CHAIN-FATTY-ACID--COA LIGASE HEIMDALL-RELATED"/>
    <property type="match status" value="1"/>
</dbReference>
<sequence>MPSLSETIQSPPPAKDDLMKKFINIEIDHDNHIVRNVTPMVRKATDEFQTIAEFIAHTMERLSKTETIGLIDAESDKKELSYKDWYRQSKRFASSLINEHQLNRDDIVVFYSENSIDYAVTMIGAIFTGCTIIPIKTANGKYELVKYLNDSRGTILIIDCKQKLSTLESVLMNEQYRKDILEHLRLIILLNKPGEDDDQLANIKSILKDTKCKIDSYQRMINTVDNGDGDGDDIIDKIPYFPITKDDHFIIIFTSGTTGTSKGTIHSNYSFLSSMRLPKLSNDNDNDNPNELQQQHRIVWYPLSHISGSFILISNIVDGRTNVLFANNQLERLLRFVSEHRLSALSLSPKHVIEMAQNNFQEKFDLSSMKLAWTGGAKIPGDIVEIVQKKYGILIVEGYGSTEYLASMTNLGFMFGRMPKPGSVGNPAPGVEMKIIDMKTGEALPAEKQGELLFRGSQGFVGYLRNEEATRAAIDSDGWYHTGDIGYYDNEGYLYIVDRIKEIVKFRYWNLIPSEIESFIMENYSSAIDNVCVVGVPHIVDGYHLRAYVQLLDGNGKTLTEKEIIDSVRENMGFHKRLRAGVRFVDHVPRTSIDKVDRKYFRSL</sequence>
<dbReference type="InterPro" id="IPR042099">
    <property type="entry name" value="ANL_N_sf"/>
</dbReference>
<dbReference type="Pfam" id="PF00501">
    <property type="entry name" value="AMP-binding"/>
    <property type="match status" value="1"/>
</dbReference>
<dbReference type="Gene3D" id="3.40.50.12780">
    <property type="entry name" value="N-terminal domain of ligase-like"/>
    <property type="match status" value="1"/>
</dbReference>
<comment type="subcellular location">
    <subcellularLocation>
        <location evidence="1">Peroxisome</location>
    </subcellularLocation>
</comment>
<organism evidence="5 6">
    <name type="scientific">Euroglyphus maynei</name>
    <name type="common">Mayne's house dust mite</name>
    <dbReference type="NCBI Taxonomy" id="6958"/>
    <lineage>
        <taxon>Eukaryota</taxon>
        <taxon>Metazoa</taxon>
        <taxon>Ecdysozoa</taxon>
        <taxon>Arthropoda</taxon>
        <taxon>Chelicerata</taxon>
        <taxon>Arachnida</taxon>
        <taxon>Acari</taxon>
        <taxon>Acariformes</taxon>
        <taxon>Sarcoptiformes</taxon>
        <taxon>Astigmata</taxon>
        <taxon>Psoroptidia</taxon>
        <taxon>Analgoidea</taxon>
        <taxon>Pyroglyphidae</taxon>
        <taxon>Pyroglyphinae</taxon>
        <taxon>Euroglyphus</taxon>
    </lineage>
</organism>
<evidence type="ECO:0000313" key="5">
    <source>
        <dbReference type="EMBL" id="OTF81607.1"/>
    </source>
</evidence>
<evidence type="ECO:0000256" key="2">
    <source>
        <dbReference type="ARBA" id="ARBA00023140"/>
    </source>
</evidence>
<evidence type="ECO:0000256" key="1">
    <source>
        <dbReference type="ARBA" id="ARBA00004275"/>
    </source>
</evidence>
<dbReference type="InterPro" id="IPR000873">
    <property type="entry name" value="AMP-dep_synth/lig_dom"/>
</dbReference>
<comment type="caution">
    <text evidence="5">The sequence shown here is derived from an EMBL/GenBank/DDBJ whole genome shotgun (WGS) entry which is preliminary data.</text>
</comment>
<dbReference type="Pfam" id="PF13193">
    <property type="entry name" value="AMP-binding_C"/>
    <property type="match status" value="1"/>
</dbReference>
<reference evidence="5 6" key="1">
    <citation type="submission" date="2017-03" db="EMBL/GenBank/DDBJ databases">
        <title>Genome Survey of Euroglyphus maynei.</title>
        <authorList>
            <person name="Arlian L.G."/>
            <person name="Morgan M.S."/>
            <person name="Rider S.D."/>
        </authorList>
    </citation>
    <scope>NUCLEOTIDE SEQUENCE [LARGE SCALE GENOMIC DNA]</scope>
    <source>
        <strain evidence="5">Arlian Lab</strain>
        <tissue evidence="5">Whole body</tissue>
    </source>
</reference>
<feature type="non-terminal residue" evidence="5">
    <location>
        <position position="604"/>
    </location>
</feature>
<dbReference type="PANTHER" id="PTHR24096">
    <property type="entry name" value="LONG-CHAIN-FATTY-ACID--COA LIGASE"/>
    <property type="match status" value="1"/>
</dbReference>
<dbReference type="Gene3D" id="3.30.300.30">
    <property type="match status" value="1"/>
</dbReference>
<proteinExistence type="predicted"/>
<dbReference type="InterPro" id="IPR020845">
    <property type="entry name" value="AMP-binding_CS"/>
</dbReference>
<dbReference type="GO" id="GO:0004467">
    <property type="term" value="F:long-chain fatty acid-CoA ligase activity"/>
    <property type="evidence" value="ECO:0007669"/>
    <property type="project" value="TreeGrafter"/>
</dbReference>
<feature type="domain" description="AMP-dependent synthetase/ligase" evidence="3">
    <location>
        <begin position="72"/>
        <end position="464"/>
    </location>
</feature>
<protein>
    <submittedName>
        <fullName evidence="5">Uncharacterized protein</fullName>
    </submittedName>
</protein>
<keyword evidence="2" id="KW-0576">Peroxisome</keyword>
<evidence type="ECO:0000259" key="4">
    <source>
        <dbReference type="Pfam" id="PF13193"/>
    </source>
</evidence>
<evidence type="ECO:0000313" key="6">
    <source>
        <dbReference type="Proteomes" id="UP000194236"/>
    </source>
</evidence>
<name>A0A1Y3BNE0_EURMA</name>
<gene>
    <name evidence="5" type="ORF">BLA29_002374</name>
</gene>
<dbReference type="InterPro" id="IPR025110">
    <property type="entry name" value="AMP-bd_C"/>
</dbReference>
<dbReference type="OrthoDB" id="6507574at2759"/>
<dbReference type="GO" id="GO:0042759">
    <property type="term" value="P:long-chain fatty acid biosynthetic process"/>
    <property type="evidence" value="ECO:0007669"/>
    <property type="project" value="TreeGrafter"/>
</dbReference>
<keyword evidence="6" id="KW-1185">Reference proteome</keyword>
<dbReference type="InterPro" id="IPR045851">
    <property type="entry name" value="AMP-bd_C_sf"/>
</dbReference>
<dbReference type="EMBL" id="MUJZ01012693">
    <property type="protein sequence ID" value="OTF81607.1"/>
    <property type="molecule type" value="Genomic_DNA"/>
</dbReference>
<feature type="domain" description="AMP-binding enzyme C-terminal" evidence="4">
    <location>
        <begin position="515"/>
        <end position="594"/>
    </location>
</feature>
<evidence type="ECO:0000259" key="3">
    <source>
        <dbReference type="Pfam" id="PF00501"/>
    </source>
</evidence>
<dbReference type="Proteomes" id="UP000194236">
    <property type="component" value="Unassembled WGS sequence"/>
</dbReference>
<accession>A0A1Y3BNE0</accession>
<dbReference type="AlphaFoldDB" id="A0A1Y3BNE0"/>
<dbReference type="SUPFAM" id="SSF56801">
    <property type="entry name" value="Acetyl-CoA synthetase-like"/>
    <property type="match status" value="1"/>
</dbReference>